<gene>
    <name evidence="2" type="ORF">POZ10_00805</name>
</gene>
<accession>A0AAW6GYU1</accession>
<protein>
    <submittedName>
        <fullName evidence="2">Imm5 family immunity protein</fullName>
    </submittedName>
</protein>
<dbReference type="EMBL" id="JAQNSI010000027">
    <property type="protein sequence ID" value="MDC1899162.1"/>
    <property type="molecule type" value="Genomic_DNA"/>
</dbReference>
<dbReference type="Pfam" id="PF14423">
    <property type="entry name" value="Imm5"/>
    <property type="match status" value="1"/>
</dbReference>
<dbReference type="AlphaFoldDB" id="A0AAW6GYU1"/>
<organism evidence="2 3">
    <name type="scientific">Bacteroides uniformis</name>
    <dbReference type="NCBI Taxonomy" id="820"/>
    <lineage>
        <taxon>Bacteria</taxon>
        <taxon>Pseudomonadati</taxon>
        <taxon>Bacteroidota</taxon>
        <taxon>Bacteroidia</taxon>
        <taxon>Bacteroidales</taxon>
        <taxon>Bacteroidaceae</taxon>
        <taxon>Bacteroides</taxon>
    </lineage>
</organism>
<evidence type="ECO:0000313" key="2">
    <source>
        <dbReference type="EMBL" id="MDC1899162.1"/>
    </source>
</evidence>
<sequence length="357" mass="43046">MDIEKYLTLLNDEINKNANGHLSLNSRVQLMRKINSSNIVNKIYYTCVVKIAQMNVDMFKNNIFNNILLRSKDFLYNSKYDKSYFGEMYDEYKNFLNNFDVIGWILLSLCKNIETDVSFIWDMDDYTDDDVYDFEVWTPDFFAEIIFSGGSPFINNDINSVEERKKYWFWYIQMVREILKNPDIEYLILPSNEKREDLISIPFRHQLHLASTNGTISFNDIRNIILLQIPDEIKWNYINVEFVSCTSSMLNVFSSTGEKIRIRHMNVVDICREFRLKRKEMYMQYPKEGAWFSLKMVIEKNYSYKLEFNYDNFNEIPAYFQELDWIFNFYCKFPRSKEYTPEWLRKIIGNKGEYLED</sequence>
<proteinExistence type="predicted"/>
<feature type="domain" description="Immunity protein Imm5" evidence="1">
    <location>
        <begin position="11"/>
        <end position="175"/>
    </location>
</feature>
<dbReference type="SUPFAM" id="SSF160424">
    <property type="entry name" value="BH3703-like"/>
    <property type="match status" value="1"/>
</dbReference>
<dbReference type="Proteomes" id="UP001222603">
    <property type="component" value="Unassembled WGS sequence"/>
</dbReference>
<name>A0AAW6GYU1_BACUN</name>
<evidence type="ECO:0000313" key="3">
    <source>
        <dbReference type="Proteomes" id="UP001222603"/>
    </source>
</evidence>
<reference evidence="2" key="1">
    <citation type="submission" date="2022-10" db="EMBL/GenBank/DDBJ databases">
        <title>Human gut microbiome strain richness.</title>
        <authorList>
            <person name="Chen-Liaw A."/>
        </authorList>
    </citation>
    <scope>NUCLEOTIDE SEQUENCE</scope>
    <source>
        <strain evidence="2">1001713st1_F9_1001713B170221_170320</strain>
    </source>
</reference>
<dbReference type="InterPro" id="IPR025675">
    <property type="entry name" value="Imm5"/>
</dbReference>
<dbReference type="RefSeq" id="WP_195493897.1">
    <property type="nucleotide sequence ID" value="NZ_JADNKR010000003.1"/>
</dbReference>
<evidence type="ECO:0000259" key="1">
    <source>
        <dbReference type="Pfam" id="PF14423"/>
    </source>
</evidence>
<dbReference type="InterPro" id="IPR036170">
    <property type="entry name" value="YezG-like_sf"/>
</dbReference>
<comment type="caution">
    <text evidence="2">The sequence shown here is derived from an EMBL/GenBank/DDBJ whole genome shotgun (WGS) entry which is preliminary data.</text>
</comment>